<protein>
    <submittedName>
        <fullName evidence="1">Uncharacterized protein</fullName>
    </submittedName>
</protein>
<dbReference type="Proteomes" id="UP001162992">
    <property type="component" value="Chromosome 9"/>
</dbReference>
<evidence type="ECO:0000313" key="1">
    <source>
        <dbReference type="EMBL" id="KAJ7542613.1"/>
    </source>
</evidence>
<organism evidence="1 2">
    <name type="scientific">Diphasiastrum complanatum</name>
    <name type="common">Issler's clubmoss</name>
    <name type="synonym">Lycopodium complanatum</name>
    <dbReference type="NCBI Taxonomy" id="34168"/>
    <lineage>
        <taxon>Eukaryota</taxon>
        <taxon>Viridiplantae</taxon>
        <taxon>Streptophyta</taxon>
        <taxon>Embryophyta</taxon>
        <taxon>Tracheophyta</taxon>
        <taxon>Lycopodiopsida</taxon>
        <taxon>Lycopodiales</taxon>
        <taxon>Lycopodiaceae</taxon>
        <taxon>Lycopodioideae</taxon>
        <taxon>Diphasiastrum</taxon>
    </lineage>
</organism>
<sequence>MAQCFTETKPFSPSPLHMYGSACSKQFYSSDGSIDRIQGYSQTEGSRKEGGLLIKGYGSFGMPGGHKVNKEILDGRSNQGSHVKSSVKEEQFGLVCPNEHRAPSVSDCSFPSTVGNGLGRSPLSSNFQPGHMASASTATETGNGADKRSVVVWNGSGGSSVVKGSASTDRTSLGKMVIGNNSKVGDIPKPNQSSRGGIVGGASVAEGFFGGRASSLDGSTEGVVLAAISKTGNENALAYNGGLPVATSAGESTTLMGQKHDLSSQRTPPQSWPNSPANLRAVPRTRNLSEGSFNLIFPVGDFEKALSGTRSNVGSPSRSWLGAGSTSASRSSSDGCLLGTMYSPVNSRGAVTRTKSDPENSSESGSKEFGSPTKDVQFAPTTKKSDKSACGHQPICISRTNTTSLGSNSTCSQPASHASQSVTPTAKLSNSECQNRGASDGYTSPTVGNSSGMPGSSHSHDKSLNHGVITGGSFGRTLSTRPSVTSPHKGALESTSFGNISKGFQNGPMLTTMPSSYGNIIKENANPDMKKPNSQINGHVADETFSLKKALASLDPEEVKNIGNDHYKKGRFAEALLLYERAIVLLPGQALFHSNRAAALLAVGRLADAVQECHEALKLDPLYGRAHQRLASLLLRLGRAEDARKHFKAAGSLSDQRDMQRSDIILRHVAKCLEARSVRDWASVIRESDAAVVAGADSASKVFALKAEALLRIGKTDEATRVISAAQKVESSLKRNMALADSFVQIVQAEIYLALGKFQEAIVAAEKGIQIDSKNLEASAILQKARSIGRSRTTGNELYKAGKFFEASAAYGEGLEHDPANAVLLCNRAACRSNLGLYESAIEDCDAALTAQPNYIKARLRRAHCYAKLEHWEEALRDYEMLRRELPGDIEVARALFDVQAAWKKSRGEVSFKKSFGEGIHEVSTTNQFREAITSPGLAVVYFNSEDSVGCGQLSAYVIQLCKKYPAVNFVKVDVKENRQVAKLEKVATVPSFQLYKNGLKVKEIQGSTYTTLEQAIELFVL</sequence>
<dbReference type="EMBL" id="CM055100">
    <property type="protein sequence ID" value="KAJ7542613.1"/>
    <property type="molecule type" value="Genomic_DNA"/>
</dbReference>
<proteinExistence type="predicted"/>
<evidence type="ECO:0000313" key="2">
    <source>
        <dbReference type="Proteomes" id="UP001162992"/>
    </source>
</evidence>
<reference evidence="2" key="1">
    <citation type="journal article" date="2024" name="Proc. Natl. Acad. Sci. U.S.A.">
        <title>Extraordinary preservation of gene collinearity over three hundred million years revealed in homosporous lycophytes.</title>
        <authorList>
            <person name="Li C."/>
            <person name="Wickell D."/>
            <person name="Kuo L.Y."/>
            <person name="Chen X."/>
            <person name="Nie B."/>
            <person name="Liao X."/>
            <person name="Peng D."/>
            <person name="Ji J."/>
            <person name="Jenkins J."/>
            <person name="Williams M."/>
            <person name="Shu S."/>
            <person name="Plott C."/>
            <person name="Barry K."/>
            <person name="Rajasekar S."/>
            <person name="Grimwood J."/>
            <person name="Han X."/>
            <person name="Sun S."/>
            <person name="Hou Z."/>
            <person name="He W."/>
            <person name="Dai G."/>
            <person name="Sun C."/>
            <person name="Schmutz J."/>
            <person name="Leebens-Mack J.H."/>
            <person name="Li F.W."/>
            <person name="Wang L."/>
        </authorList>
    </citation>
    <scope>NUCLEOTIDE SEQUENCE [LARGE SCALE GENOMIC DNA]</scope>
    <source>
        <strain evidence="2">cv. PW_Plant_1</strain>
    </source>
</reference>
<name>A0ACC2CKU1_DIPCM</name>
<gene>
    <name evidence="1" type="ORF">O6H91_09G003100</name>
</gene>
<comment type="caution">
    <text evidence="1">The sequence shown here is derived from an EMBL/GenBank/DDBJ whole genome shotgun (WGS) entry which is preliminary data.</text>
</comment>
<keyword evidence="2" id="KW-1185">Reference proteome</keyword>
<accession>A0ACC2CKU1</accession>